<dbReference type="InterPro" id="IPR036673">
    <property type="entry name" value="Cyanovirin-N_sf"/>
</dbReference>
<name>A0A9P6J9D5_9FUNG</name>
<dbReference type="InterPro" id="IPR011058">
    <property type="entry name" value="Cyanovirin-N"/>
</dbReference>
<feature type="non-terminal residue" evidence="2">
    <location>
        <position position="176"/>
    </location>
</feature>
<comment type="caution">
    <text evidence="2">The sequence shown here is derived from an EMBL/GenBank/DDBJ whole genome shotgun (WGS) entry which is preliminary data.</text>
</comment>
<dbReference type="OrthoDB" id="2441380at2759"/>
<evidence type="ECO:0000313" key="3">
    <source>
        <dbReference type="Proteomes" id="UP000749646"/>
    </source>
</evidence>
<dbReference type="Gene3D" id="2.30.60.10">
    <property type="entry name" value="Cyanovirin-N"/>
    <property type="match status" value="2"/>
</dbReference>
<dbReference type="Proteomes" id="UP000749646">
    <property type="component" value="Unassembled WGS sequence"/>
</dbReference>
<evidence type="ECO:0000259" key="1">
    <source>
        <dbReference type="SMART" id="SM01111"/>
    </source>
</evidence>
<dbReference type="Pfam" id="PF08881">
    <property type="entry name" value="CVNH"/>
    <property type="match status" value="2"/>
</dbReference>
<proteinExistence type="predicted"/>
<dbReference type="SUPFAM" id="SSF51322">
    <property type="entry name" value="Cyanovirin-N"/>
    <property type="match status" value="2"/>
</dbReference>
<dbReference type="EMBL" id="JAAAHW010006031">
    <property type="protein sequence ID" value="KAF9965014.1"/>
    <property type="molecule type" value="Genomic_DNA"/>
</dbReference>
<keyword evidence="3" id="KW-1185">Reference proteome</keyword>
<feature type="domain" description="Cyanovirin-N" evidence="1">
    <location>
        <begin position="16"/>
        <end position="115"/>
    </location>
</feature>
<accession>A0A9P6J9D5</accession>
<dbReference type="PANTHER" id="PTHR42076:SF1">
    <property type="entry name" value="CYANOVIRIN-N DOMAIN-CONTAINING PROTEIN"/>
    <property type="match status" value="1"/>
</dbReference>
<reference evidence="2" key="1">
    <citation type="journal article" date="2020" name="Fungal Divers.">
        <title>Resolving the Mortierellaceae phylogeny through synthesis of multi-gene phylogenetics and phylogenomics.</title>
        <authorList>
            <person name="Vandepol N."/>
            <person name="Liber J."/>
            <person name="Desiro A."/>
            <person name="Na H."/>
            <person name="Kennedy M."/>
            <person name="Barry K."/>
            <person name="Grigoriev I.V."/>
            <person name="Miller A.N."/>
            <person name="O'Donnell K."/>
            <person name="Stajich J.E."/>
            <person name="Bonito G."/>
        </authorList>
    </citation>
    <scope>NUCLEOTIDE SEQUENCE</scope>
    <source>
        <strain evidence="2">MES-2147</strain>
    </source>
</reference>
<protein>
    <recommendedName>
        <fullName evidence="1">Cyanovirin-N domain-containing protein</fullName>
    </recommendedName>
</protein>
<dbReference type="AlphaFoldDB" id="A0A9P6J9D5"/>
<dbReference type="PANTHER" id="PTHR42076">
    <property type="entry name" value="CYANOVIRIN-N HOMOLOG"/>
    <property type="match status" value="1"/>
</dbReference>
<organism evidence="2 3">
    <name type="scientific">Modicella reniformis</name>
    <dbReference type="NCBI Taxonomy" id="1440133"/>
    <lineage>
        <taxon>Eukaryota</taxon>
        <taxon>Fungi</taxon>
        <taxon>Fungi incertae sedis</taxon>
        <taxon>Mucoromycota</taxon>
        <taxon>Mortierellomycotina</taxon>
        <taxon>Mortierellomycetes</taxon>
        <taxon>Mortierellales</taxon>
        <taxon>Mortierellaceae</taxon>
        <taxon>Modicella</taxon>
    </lineage>
</organism>
<gene>
    <name evidence="2" type="ORF">BGZ65_000922</name>
</gene>
<dbReference type="SMART" id="SM01111">
    <property type="entry name" value="CVNH"/>
    <property type="match status" value="1"/>
</dbReference>
<sequence>MFLGNIDGKFTWDKKLFQELARGTKLEEAVLSAELRKTDGSWGSDSFDLRDVIMNNDGVFQVVPRTFMRSSRNVRLDSDVLNMLRADLQRNNGTWCDAAIDLNMFLGNIDGKFTWNKMRFQVSARGTKLEEFVLSAQLRKINGSWVSDSFDLRDFIINNDGVFQAVNVPADQPDQP</sequence>
<evidence type="ECO:0000313" key="2">
    <source>
        <dbReference type="EMBL" id="KAF9965014.1"/>
    </source>
</evidence>